<dbReference type="InterPro" id="IPR000477">
    <property type="entry name" value="RT_dom"/>
</dbReference>
<dbReference type="InParanoid" id="A0A165NZ46"/>
<dbReference type="SUPFAM" id="SSF56672">
    <property type="entry name" value="DNA/RNA polymerases"/>
    <property type="match status" value="1"/>
</dbReference>
<dbReference type="InterPro" id="IPR043128">
    <property type="entry name" value="Rev_trsase/Diguanyl_cyclase"/>
</dbReference>
<protein>
    <submittedName>
        <fullName evidence="2">DNA/RNA polymerase</fullName>
    </submittedName>
</protein>
<dbReference type="EMBL" id="KV425894">
    <property type="protein sequence ID" value="KZW01423.1"/>
    <property type="molecule type" value="Genomic_DNA"/>
</dbReference>
<dbReference type="Gene3D" id="3.30.70.270">
    <property type="match status" value="1"/>
</dbReference>
<proteinExistence type="predicted"/>
<organism evidence="2 3">
    <name type="scientific">Exidia glandulosa HHB12029</name>
    <dbReference type="NCBI Taxonomy" id="1314781"/>
    <lineage>
        <taxon>Eukaryota</taxon>
        <taxon>Fungi</taxon>
        <taxon>Dikarya</taxon>
        <taxon>Basidiomycota</taxon>
        <taxon>Agaricomycotina</taxon>
        <taxon>Agaricomycetes</taxon>
        <taxon>Auriculariales</taxon>
        <taxon>Exidiaceae</taxon>
        <taxon>Exidia</taxon>
    </lineage>
</organism>
<evidence type="ECO:0000259" key="1">
    <source>
        <dbReference type="PROSITE" id="PS50878"/>
    </source>
</evidence>
<dbReference type="Pfam" id="PF00078">
    <property type="entry name" value="RVT_1"/>
    <property type="match status" value="1"/>
</dbReference>
<dbReference type="PROSITE" id="PS50878">
    <property type="entry name" value="RT_POL"/>
    <property type="match status" value="1"/>
</dbReference>
<dbReference type="PANTHER" id="PTHR33050">
    <property type="entry name" value="REVERSE TRANSCRIPTASE DOMAIN-CONTAINING PROTEIN"/>
    <property type="match status" value="1"/>
</dbReference>
<evidence type="ECO:0000313" key="3">
    <source>
        <dbReference type="Proteomes" id="UP000077266"/>
    </source>
</evidence>
<dbReference type="Gene3D" id="3.10.10.10">
    <property type="entry name" value="HIV Type 1 Reverse Transcriptase, subunit A, domain 1"/>
    <property type="match status" value="1"/>
</dbReference>
<name>A0A165NZ46_EXIGL</name>
<feature type="non-terminal residue" evidence="2">
    <location>
        <position position="378"/>
    </location>
</feature>
<gene>
    <name evidence="2" type="ORF">EXIGLDRAFT_790823</name>
</gene>
<dbReference type="STRING" id="1314781.A0A165NZ46"/>
<keyword evidence="3" id="KW-1185">Reference proteome</keyword>
<dbReference type="PANTHER" id="PTHR33050:SF7">
    <property type="entry name" value="RIBONUCLEASE H"/>
    <property type="match status" value="1"/>
</dbReference>
<dbReference type="Proteomes" id="UP000077266">
    <property type="component" value="Unassembled WGS sequence"/>
</dbReference>
<reference evidence="2 3" key="1">
    <citation type="journal article" date="2016" name="Mol. Biol. Evol.">
        <title>Comparative Genomics of Early-Diverging Mushroom-Forming Fungi Provides Insights into the Origins of Lignocellulose Decay Capabilities.</title>
        <authorList>
            <person name="Nagy L.G."/>
            <person name="Riley R."/>
            <person name="Tritt A."/>
            <person name="Adam C."/>
            <person name="Daum C."/>
            <person name="Floudas D."/>
            <person name="Sun H."/>
            <person name="Yadav J.S."/>
            <person name="Pangilinan J."/>
            <person name="Larsson K.H."/>
            <person name="Matsuura K."/>
            <person name="Barry K."/>
            <person name="Labutti K."/>
            <person name="Kuo R."/>
            <person name="Ohm R.A."/>
            <person name="Bhattacharya S.S."/>
            <person name="Shirouzu T."/>
            <person name="Yoshinaga Y."/>
            <person name="Martin F.M."/>
            <person name="Grigoriev I.V."/>
            <person name="Hibbett D.S."/>
        </authorList>
    </citation>
    <scope>NUCLEOTIDE SEQUENCE [LARGE SCALE GENOMIC DNA]</scope>
    <source>
        <strain evidence="2 3">HHB12029</strain>
    </source>
</reference>
<dbReference type="InterPro" id="IPR043502">
    <property type="entry name" value="DNA/RNA_pol_sf"/>
</dbReference>
<dbReference type="OrthoDB" id="3067625at2759"/>
<evidence type="ECO:0000313" key="2">
    <source>
        <dbReference type="EMBL" id="KZW01423.1"/>
    </source>
</evidence>
<accession>A0A165NZ46</accession>
<sequence>MEDFVTSPLGCAVRAHSGKRRLINHLSWPHGDSVNDGIPDSEASIVYDAFDKAMCDLVASGPGTLMSKLDLTSAFHHVPLRRADWNLIGWEWAGQFYHALTLIFGLRSAPYVFNLFAEALHWIIARHVPARHRHYLDDFLQLFAPSTDISSASAAVEWIVSLGSTLGLRFSPEKTIQPTTCIEFLGLELDSIAMEARVPRDKLDFVKSLLSDWSVRRSCTLRELQTLTGYLQFIAQVIPYARAFLRRLFDAQSRFSHALTKRTLSAAARQDVLWWATYVEHWNGVHLLDPPRQSFEVFTDASGTKGLGGHFVNSWYASRCPRRMRSEHIQVKEMYAVLQAILRWGDRWRDGHVLFHVDNMAVFYALQSHTSDSPGIMR</sequence>
<dbReference type="InterPro" id="IPR052055">
    <property type="entry name" value="Hepadnavirus_pol/RT"/>
</dbReference>
<feature type="domain" description="Reverse transcriptase" evidence="1">
    <location>
        <begin position="1"/>
        <end position="189"/>
    </location>
</feature>
<dbReference type="AlphaFoldDB" id="A0A165NZ46"/>